<evidence type="ECO:0000259" key="4">
    <source>
        <dbReference type="PROSITE" id="PS50995"/>
    </source>
</evidence>
<proteinExistence type="predicted"/>
<dbReference type="GO" id="GO:0003700">
    <property type="term" value="F:DNA-binding transcription factor activity"/>
    <property type="evidence" value="ECO:0007669"/>
    <property type="project" value="InterPro"/>
</dbReference>
<dbReference type="STRING" id="1494590.ATN84_15610"/>
<dbReference type="PANTHER" id="PTHR42756">
    <property type="entry name" value="TRANSCRIPTIONAL REGULATOR, MARR"/>
    <property type="match status" value="1"/>
</dbReference>
<sequence>MGTKELRTEMVDALSKVSRKLRTLFDGRVKEQGLTLARARTLLVLSRQEGLYQKELAEVLEIENATMVRLLDGLEKQNFIERRAVEGDRRAKQIVMTEEGRQQAEQVVKLAEDVREDLLDSVSDEDLATTVRVLHAMGRSIDSTDRVSVSRPN</sequence>
<dbReference type="PRINTS" id="PR00598">
    <property type="entry name" value="HTHMARR"/>
</dbReference>
<dbReference type="InterPro" id="IPR036388">
    <property type="entry name" value="WH-like_DNA-bd_sf"/>
</dbReference>
<dbReference type="Proteomes" id="UP000070107">
    <property type="component" value="Unassembled WGS sequence"/>
</dbReference>
<feature type="domain" description="HTH marR-type" evidence="4">
    <location>
        <begin position="7"/>
        <end position="139"/>
    </location>
</feature>
<organism evidence="5 6">
    <name type="scientific">Paramesorhizobium deserti</name>
    <dbReference type="NCBI Taxonomy" id="1494590"/>
    <lineage>
        <taxon>Bacteria</taxon>
        <taxon>Pseudomonadati</taxon>
        <taxon>Pseudomonadota</taxon>
        <taxon>Alphaproteobacteria</taxon>
        <taxon>Hyphomicrobiales</taxon>
        <taxon>Phyllobacteriaceae</taxon>
        <taxon>Paramesorhizobium</taxon>
    </lineage>
</organism>
<dbReference type="EMBL" id="LNTU01000034">
    <property type="protein sequence ID" value="KXF76309.1"/>
    <property type="molecule type" value="Genomic_DNA"/>
</dbReference>
<dbReference type="RefSeq" id="WP_068883229.1">
    <property type="nucleotide sequence ID" value="NZ_LNTU01000034.1"/>
</dbReference>
<gene>
    <name evidence="5" type="ORF">ATN84_15610</name>
</gene>
<keyword evidence="2" id="KW-0238">DNA-binding</keyword>
<dbReference type="InterPro" id="IPR000835">
    <property type="entry name" value="HTH_MarR-typ"/>
</dbReference>
<keyword evidence="6" id="KW-1185">Reference proteome</keyword>
<dbReference type="SUPFAM" id="SSF46785">
    <property type="entry name" value="Winged helix' DNA-binding domain"/>
    <property type="match status" value="1"/>
</dbReference>
<keyword evidence="1" id="KW-0805">Transcription regulation</keyword>
<evidence type="ECO:0000313" key="5">
    <source>
        <dbReference type="EMBL" id="KXF76309.1"/>
    </source>
</evidence>
<comment type="caution">
    <text evidence="5">The sequence shown here is derived from an EMBL/GenBank/DDBJ whole genome shotgun (WGS) entry which is preliminary data.</text>
</comment>
<keyword evidence="3" id="KW-0804">Transcription</keyword>
<dbReference type="PANTHER" id="PTHR42756:SF1">
    <property type="entry name" value="TRANSCRIPTIONAL REPRESSOR OF EMRAB OPERON"/>
    <property type="match status" value="1"/>
</dbReference>
<protein>
    <submittedName>
        <fullName evidence="5">MarR family transcriptional regulator</fullName>
    </submittedName>
</protein>
<dbReference type="SMART" id="SM00347">
    <property type="entry name" value="HTH_MARR"/>
    <property type="match status" value="1"/>
</dbReference>
<name>A0A135HSY6_9HYPH</name>
<evidence type="ECO:0000256" key="3">
    <source>
        <dbReference type="ARBA" id="ARBA00023163"/>
    </source>
</evidence>
<dbReference type="Pfam" id="PF01047">
    <property type="entry name" value="MarR"/>
    <property type="match status" value="1"/>
</dbReference>
<dbReference type="InterPro" id="IPR036390">
    <property type="entry name" value="WH_DNA-bd_sf"/>
</dbReference>
<dbReference type="AlphaFoldDB" id="A0A135HSY6"/>
<reference evidence="5 6" key="1">
    <citation type="submission" date="2015-11" db="EMBL/GenBank/DDBJ databases">
        <title>Draft genome sequence of Paramesorhizobium deserti A-3-E, a strain highly resistant to diverse beta-lactam antibiotics.</title>
        <authorList>
            <person name="Lv R."/>
            <person name="Yang X."/>
            <person name="Fang N."/>
            <person name="Guo J."/>
            <person name="Luo X."/>
            <person name="Peng F."/>
            <person name="Yang R."/>
            <person name="Cui Y."/>
            <person name="Fang C."/>
            <person name="Song Y."/>
        </authorList>
    </citation>
    <scope>NUCLEOTIDE SEQUENCE [LARGE SCALE GENOMIC DNA]</scope>
    <source>
        <strain evidence="5 6">A-3-E</strain>
    </source>
</reference>
<evidence type="ECO:0000313" key="6">
    <source>
        <dbReference type="Proteomes" id="UP000070107"/>
    </source>
</evidence>
<dbReference type="PROSITE" id="PS50995">
    <property type="entry name" value="HTH_MARR_2"/>
    <property type="match status" value="1"/>
</dbReference>
<evidence type="ECO:0000256" key="2">
    <source>
        <dbReference type="ARBA" id="ARBA00023125"/>
    </source>
</evidence>
<dbReference type="Gene3D" id="1.10.10.10">
    <property type="entry name" value="Winged helix-like DNA-binding domain superfamily/Winged helix DNA-binding domain"/>
    <property type="match status" value="1"/>
</dbReference>
<dbReference type="GO" id="GO:0003677">
    <property type="term" value="F:DNA binding"/>
    <property type="evidence" value="ECO:0007669"/>
    <property type="project" value="UniProtKB-KW"/>
</dbReference>
<accession>A0A135HSY6</accession>
<dbReference type="OrthoDB" id="8452803at2"/>
<evidence type="ECO:0000256" key="1">
    <source>
        <dbReference type="ARBA" id="ARBA00023015"/>
    </source>
</evidence>